<feature type="compositionally biased region" description="Low complexity" evidence="4">
    <location>
        <begin position="140"/>
        <end position="159"/>
    </location>
</feature>
<evidence type="ECO:0000259" key="5">
    <source>
        <dbReference type="PROSITE" id="PS50043"/>
    </source>
</evidence>
<evidence type="ECO:0000256" key="2">
    <source>
        <dbReference type="ARBA" id="ARBA00023125"/>
    </source>
</evidence>
<protein>
    <recommendedName>
        <fullName evidence="5">HTH luxR-type domain-containing protein</fullName>
    </recommendedName>
</protein>
<keyword evidence="3" id="KW-0804">Transcription</keyword>
<dbReference type="PRINTS" id="PR00038">
    <property type="entry name" value="HTHLUXR"/>
</dbReference>
<dbReference type="EMBL" id="NOXT01000114">
    <property type="protein sequence ID" value="OYQ27198.1"/>
    <property type="molecule type" value="Genomic_DNA"/>
</dbReference>
<dbReference type="OrthoDB" id="7193436at2"/>
<dbReference type="Gene3D" id="1.10.10.10">
    <property type="entry name" value="Winged helix-like DNA-binding domain superfamily/Winged helix DNA-binding domain"/>
    <property type="match status" value="1"/>
</dbReference>
<dbReference type="SMART" id="SM00421">
    <property type="entry name" value="HTH_LUXR"/>
    <property type="match status" value="1"/>
</dbReference>
<organism evidence="6 7">
    <name type="scientific">Sandarakinorhabdus cyanobacteriorum</name>
    <dbReference type="NCBI Taxonomy" id="1981098"/>
    <lineage>
        <taxon>Bacteria</taxon>
        <taxon>Pseudomonadati</taxon>
        <taxon>Pseudomonadota</taxon>
        <taxon>Alphaproteobacteria</taxon>
        <taxon>Sphingomonadales</taxon>
        <taxon>Sphingosinicellaceae</taxon>
        <taxon>Sandarakinorhabdus</taxon>
    </lineage>
</organism>
<gene>
    <name evidence="6" type="ORF">CHU93_10675</name>
</gene>
<keyword evidence="7" id="KW-1185">Reference proteome</keyword>
<name>A0A255YDD0_9SPHN</name>
<dbReference type="InterPro" id="IPR000792">
    <property type="entry name" value="Tscrpt_reg_LuxR_C"/>
</dbReference>
<accession>A0A255YDD0</accession>
<comment type="caution">
    <text evidence="6">The sequence shown here is derived from an EMBL/GenBank/DDBJ whole genome shotgun (WGS) entry which is preliminary data.</text>
</comment>
<dbReference type="PANTHER" id="PTHR44688:SF16">
    <property type="entry name" value="DNA-BINDING TRANSCRIPTIONAL ACTIVATOR DEVR_DOSR"/>
    <property type="match status" value="1"/>
</dbReference>
<dbReference type="GO" id="GO:0003677">
    <property type="term" value="F:DNA binding"/>
    <property type="evidence" value="ECO:0007669"/>
    <property type="project" value="UniProtKB-KW"/>
</dbReference>
<dbReference type="Pfam" id="PF00196">
    <property type="entry name" value="GerE"/>
    <property type="match status" value="1"/>
</dbReference>
<dbReference type="PANTHER" id="PTHR44688">
    <property type="entry name" value="DNA-BINDING TRANSCRIPTIONAL ACTIVATOR DEVR_DOSR"/>
    <property type="match status" value="1"/>
</dbReference>
<dbReference type="PROSITE" id="PS50043">
    <property type="entry name" value="HTH_LUXR_2"/>
    <property type="match status" value="1"/>
</dbReference>
<reference evidence="6 7" key="1">
    <citation type="submission" date="2017-07" db="EMBL/GenBank/DDBJ databases">
        <title>Sandarakinorhabdus cyanobacteriorum sp. nov., a novel bacterium isolated from cyanobacterial aggregates in a eutrophic lake.</title>
        <authorList>
            <person name="Cai H."/>
        </authorList>
    </citation>
    <scope>NUCLEOTIDE SEQUENCE [LARGE SCALE GENOMIC DNA]</scope>
    <source>
        <strain evidence="6 7">TH057</strain>
    </source>
</reference>
<dbReference type="SUPFAM" id="SSF46894">
    <property type="entry name" value="C-terminal effector domain of the bipartite response regulators"/>
    <property type="match status" value="1"/>
</dbReference>
<dbReference type="Proteomes" id="UP000216991">
    <property type="component" value="Unassembled WGS sequence"/>
</dbReference>
<keyword evidence="1" id="KW-0805">Transcription regulation</keyword>
<evidence type="ECO:0000256" key="4">
    <source>
        <dbReference type="SAM" id="MobiDB-lite"/>
    </source>
</evidence>
<feature type="region of interest" description="Disordered" evidence="4">
    <location>
        <begin position="140"/>
        <end position="167"/>
    </location>
</feature>
<keyword evidence="2" id="KW-0238">DNA-binding</keyword>
<evidence type="ECO:0000313" key="7">
    <source>
        <dbReference type="Proteomes" id="UP000216991"/>
    </source>
</evidence>
<dbReference type="RefSeq" id="WP_094474029.1">
    <property type="nucleotide sequence ID" value="NZ_NOXT01000114.1"/>
</dbReference>
<dbReference type="GO" id="GO:0006355">
    <property type="term" value="P:regulation of DNA-templated transcription"/>
    <property type="evidence" value="ECO:0007669"/>
    <property type="project" value="InterPro"/>
</dbReference>
<evidence type="ECO:0000313" key="6">
    <source>
        <dbReference type="EMBL" id="OYQ27198.1"/>
    </source>
</evidence>
<feature type="domain" description="HTH luxR-type" evidence="5">
    <location>
        <begin position="1"/>
        <end position="66"/>
    </location>
</feature>
<evidence type="ECO:0000256" key="3">
    <source>
        <dbReference type="ARBA" id="ARBA00023163"/>
    </source>
</evidence>
<dbReference type="InterPro" id="IPR036388">
    <property type="entry name" value="WH-like_DNA-bd_sf"/>
</dbReference>
<dbReference type="CDD" id="cd06170">
    <property type="entry name" value="LuxR_C_like"/>
    <property type="match status" value="1"/>
</dbReference>
<proteinExistence type="predicted"/>
<dbReference type="InterPro" id="IPR016032">
    <property type="entry name" value="Sig_transdc_resp-reg_C-effctor"/>
</dbReference>
<dbReference type="Pfam" id="PF13211">
    <property type="entry name" value="DUF4019"/>
    <property type="match status" value="1"/>
</dbReference>
<dbReference type="AlphaFoldDB" id="A0A255YDD0"/>
<evidence type="ECO:0000256" key="1">
    <source>
        <dbReference type="ARBA" id="ARBA00023015"/>
    </source>
</evidence>
<sequence length="272" mass="28473">MTSGPNALTPKEQETLRLLAQGHDAKSIARHLGLSVHTINERLRDARRKLGTGSSREAARLLMAAEAPEKLPPEKLVPEKLVPMSLGAATAPAPAQSALHQPAARTPRPRPGWQTGAVAMSLALTFAALLAVAQPTDLPADPSAPATTSTLTATLSQPAPASTGESPPVAAARRFLALVDAGDWAGSWNATGKAFRALNSSARWAEAAARVHGPLGPASRRELLSSGYIPAPPAGLWQVKFRSHFAGKPDAVETLSLVQEGDSWRVVGLMVE</sequence>
<dbReference type="InterPro" id="IPR025091">
    <property type="entry name" value="DUF4019"/>
</dbReference>